<evidence type="ECO:0000313" key="1">
    <source>
        <dbReference type="EMBL" id="MBW47995.1"/>
    </source>
</evidence>
<accession>A0A2M4B4K4</accession>
<dbReference type="AlphaFoldDB" id="A0A2M4B4K4"/>
<reference evidence="1" key="1">
    <citation type="submission" date="2018-01" db="EMBL/GenBank/DDBJ databases">
        <title>An insight into the sialome of Amazonian anophelines.</title>
        <authorList>
            <person name="Ribeiro J.M."/>
            <person name="Scarpassa V."/>
            <person name="Calvo E."/>
        </authorList>
    </citation>
    <scope>NUCLEOTIDE SEQUENCE</scope>
    <source>
        <tissue evidence="1">Salivary glands</tissue>
    </source>
</reference>
<sequence length="71" mass="8556">MLDRFQLRTILLHLVHFQQQMLVLLQQIAIVVFVRANHDLQLLYCSEHFVHFRILYRGTFFRVCNALPFAL</sequence>
<name>A0A2M4B4K4_9DIPT</name>
<organism evidence="1">
    <name type="scientific">Anopheles triannulatus</name>
    <dbReference type="NCBI Taxonomy" id="58253"/>
    <lineage>
        <taxon>Eukaryota</taxon>
        <taxon>Metazoa</taxon>
        <taxon>Ecdysozoa</taxon>
        <taxon>Arthropoda</taxon>
        <taxon>Hexapoda</taxon>
        <taxon>Insecta</taxon>
        <taxon>Pterygota</taxon>
        <taxon>Neoptera</taxon>
        <taxon>Endopterygota</taxon>
        <taxon>Diptera</taxon>
        <taxon>Nematocera</taxon>
        <taxon>Culicoidea</taxon>
        <taxon>Culicidae</taxon>
        <taxon>Anophelinae</taxon>
        <taxon>Anopheles</taxon>
    </lineage>
</organism>
<proteinExistence type="predicted"/>
<protein>
    <submittedName>
        <fullName evidence="1">Putative secreted protein</fullName>
    </submittedName>
</protein>
<dbReference type="EMBL" id="GGFK01014674">
    <property type="protein sequence ID" value="MBW47995.1"/>
    <property type="molecule type" value="Transcribed_RNA"/>
</dbReference>